<dbReference type="Proteomes" id="UP000053477">
    <property type="component" value="Unassembled WGS sequence"/>
</dbReference>
<feature type="compositionally biased region" description="Polar residues" evidence="1">
    <location>
        <begin position="173"/>
        <end position="193"/>
    </location>
</feature>
<dbReference type="STRING" id="27342.A0A0H2S8Q3"/>
<name>A0A0H2S8Q3_9AGAM</name>
<feature type="region of interest" description="Disordered" evidence="1">
    <location>
        <begin position="173"/>
        <end position="197"/>
    </location>
</feature>
<dbReference type="AlphaFoldDB" id="A0A0H2S8Q3"/>
<keyword evidence="3" id="KW-1185">Reference proteome</keyword>
<dbReference type="OrthoDB" id="2523749at2759"/>
<proteinExistence type="predicted"/>
<dbReference type="InParanoid" id="A0A0H2S8Q3"/>
<dbReference type="EMBL" id="KQ085962">
    <property type="protein sequence ID" value="KLO13261.1"/>
    <property type="molecule type" value="Genomic_DNA"/>
</dbReference>
<reference evidence="2 3" key="1">
    <citation type="submission" date="2015-04" db="EMBL/GenBank/DDBJ databases">
        <title>Complete genome sequence of Schizopora paradoxa KUC8140, a cosmopolitan wood degrader in East Asia.</title>
        <authorList>
            <consortium name="DOE Joint Genome Institute"/>
            <person name="Min B."/>
            <person name="Park H."/>
            <person name="Jang Y."/>
            <person name="Kim J.-J."/>
            <person name="Kim K.H."/>
            <person name="Pangilinan J."/>
            <person name="Lipzen A."/>
            <person name="Riley R."/>
            <person name="Grigoriev I.V."/>
            <person name="Spatafora J.W."/>
            <person name="Choi I.-G."/>
        </authorList>
    </citation>
    <scope>NUCLEOTIDE SEQUENCE [LARGE SCALE GENOMIC DNA]</scope>
    <source>
        <strain evidence="2 3">KUC8140</strain>
    </source>
</reference>
<evidence type="ECO:0000256" key="1">
    <source>
        <dbReference type="SAM" id="MobiDB-lite"/>
    </source>
</evidence>
<accession>A0A0H2S8Q3</accession>
<feature type="compositionally biased region" description="Basic and acidic residues" evidence="1">
    <location>
        <begin position="10"/>
        <end position="26"/>
    </location>
</feature>
<protein>
    <recommendedName>
        <fullName evidence="4">Protein kinase domain-containing protein</fullName>
    </recommendedName>
</protein>
<organism evidence="2 3">
    <name type="scientific">Schizopora paradoxa</name>
    <dbReference type="NCBI Taxonomy" id="27342"/>
    <lineage>
        <taxon>Eukaryota</taxon>
        <taxon>Fungi</taxon>
        <taxon>Dikarya</taxon>
        <taxon>Basidiomycota</taxon>
        <taxon>Agaricomycotina</taxon>
        <taxon>Agaricomycetes</taxon>
        <taxon>Hymenochaetales</taxon>
        <taxon>Schizoporaceae</taxon>
        <taxon>Schizopora</taxon>
    </lineage>
</organism>
<evidence type="ECO:0008006" key="4">
    <source>
        <dbReference type="Google" id="ProtNLM"/>
    </source>
</evidence>
<evidence type="ECO:0000313" key="2">
    <source>
        <dbReference type="EMBL" id="KLO13261.1"/>
    </source>
</evidence>
<evidence type="ECO:0000313" key="3">
    <source>
        <dbReference type="Proteomes" id="UP000053477"/>
    </source>
</evidence>
<feature type="region of interest" description="Disordered" evidence="1">
    <location>
        <begin position="1"/>
        <end position="53"/>
    </location>
</feature>
<sequence length="466" mass="52456">MASSCSTVRSRIDSPPECFVRDHDGEGGTVATTTSGRKDDLVEGRTQNSQREAHANINGKAKGSEQELTVRLRAPATPGIIAILGRALGQALYRRWLGACKSKKFALCKKFARIEKSSRTKKFRAAEKARARFGTARKRNRARTPEGIYLPEFGPINKPQKDFSDLIEVLKDASSSRNSTGTGPGTQESSSTRDAPIELPLPSMQCIKREISFGACRAVYQSHRLVIKFFFGRESPRAIALQREADYYNTCLLPVQGTIVPYMYGLYRGKTCDERKLPVSCLILEDCGDVLTQPFRELPMEPEERENHENALRAASALRDFAERNVVQKNGSYRFIDFVDVNDEHKCHWKGQLCEGMPAPGMRKLGCSFILGAGEVMSLWKWRLKHSSSYLLTVSLAEGYVRVINRLMRVENFPSQEDVDFLCNNASSQLSPMKAETLHNWLKEYKNVKGRVPLEEYATTRPDLAW</sequence>
<gene>
    <name evidence="2" type="ORF">SCHPADRAFT_890140</name>
</gene>